<protein>
    <submittedName>
        <fullName evidence="5">Glycosyl transferase</fullName>
    </submittedName>
</protein>
<organism evidence="5 6">
    <name type="scientific">Limoniibacter endophyticus</name>
    <dbReference type="NCBI Taxonomy" id="1565040"/>
    <lineage>
        <taxon>Bacteria</taxon>
        <taxon>Pseudomonadati</taxon>
        <taxon>Pseudomonadota</taxon>
        <taxon>Alphaproteobacteria</taxon>
        <taxon>Hyphomicrobiales</taxon>
        <taxon>Bartonellaceae</taxon>
        <taxon>Limoniibacter</taxon>
    </lineage>
</organism>
<accession>A0A8J3DFY6</accession>
<dbReference type="Pfam" id="PF00535">
    <property type="entry name" value="Glycos_transf_2"/>
    <property type="match status" value="1"/>
</dbReference>
<evidence type="ECO:0000259" key="4">
    <source>
        <dbReference type="Pfam" id="PF00535"/>
    </source>
</evidence>
<feature type="domain" description="Glycosyltransferase 2-like" evidence="4">
    <location>
        <begin position="26"/>
        <end position="180"/>
    </location>
</feature>
<reference evidence="5" key="1">
    <citation type="journal article" date="2014" name="Int. J. Syst. Evol. Microbiol.">
        <title>Complete genome sequence of Corynebacterium casei LMG S-19264T (=DSM 44701T), isolated from a smear-ripened cheese.</title>
        <authorList>
            <consortium name="US DOE Joint Genome Institute (JGI-PGF)"/>
            <person name="Walter F."/>
            <person name="Albersmeier A."/>
            <person name="Kalinowski J."/>
            <person name="Ruckert C."/>
        </authorList>
    </citation>
    <scope>NUCLEOTIDE SEQUENCE</scope>
    <source>
        <strain evidence="5">KCTC 42097</strain>
    </source>
</reference>
<dbReference type="InterPro" id="IPR029044">
    <property type="entry name" value="Nucleotide-diphossugar_trans"/>
</dbReference>
<keyword evidence="2" id="KW-0328">Glycosyltransferase</keyword>
<dbReference type="CDD" id="cd00761">
    <property type="entry name" value="Glyco_tranf_GTA_type"/>
    <property type="match status" value="1"/>
</dbReference>
<dbReference type="GO" id="GO:0016757">
    <property type="term" value="F:glycosyltransferase activity"/>
    <property type="evidence" value="ECO:0007669"/>
    <property type="project" value="UniProtKB-KW"/>
</dbReference>
<evidence type="ECO:0000313" key="6">
    <source>
        <dbReference type="Proteomes" id="UP000641137"/>
    </source>
</evidence>
<sequence length="330" mass="36514">MVSLPDNITLLAQSPGLKPTMTEVIVILPTFRRPGHLRKTLDSLILQQTQRIFAVIVMENDAEKREGAEAVTKLFTADTLSGMLIIAHDRGNCSAYNAGFITALQRFPTFSYLLIIDDDEIADPHWIERMCSAAEEQTSDIVGGPQVPMFAVSGFQRLESHPVFHPPYRKSGRVKALYSSGNLLIARDVLEAMGPPHLDLRFNFLGGGDSDFLSRSAEQGYRLGWCAEAPVFETVPARRTKPDWIRSRAIRNGVISTLVERKKRAGDPLGRIKTIAKSLALLVASPLRGLVDLVKTGSLSVGLYPVYVAFGRLAAEFGYINEQYRQAEKN</sequence>
<dbReference type="Gene3D" id="3.90.550.10">
    <property type="entry name" value="Spore Coat Polysaccharide Biosynthesis Protein SpsA, Chain A"/>
    <property type="match status" value="1"/>
</dbReference>
<dbReference type="RefSeq" id="WP_189488865.1">
    <property type="nucleotide sequence ID" value="NZ_BMZO01000003.1"/>
</dbReference>
<evidence type="ECO:0000313" key="5">
    <source>
        <dbReference type="EMBL" id="GHC67595.1"/>
    </source>
</evidence>
<dbReference type="SUPFAM" id="SSF53448">
    <property type="entry name" value="Nucleotide-diphospho-sugar transferases"/>
    <property type="match status" value="1"/>
</dbReference>
<name>A0A8J3DFY6_9HYPH</name>
<evidence type="ECO:0000256" key="3">
    <source>
        <dbReference type="ARBA" id="ARBA00022679"/>
    </source>
</evidence>
<dbReference type="Proteomes" id="UP000641137">
    <property type="component" value="Unassembled WGS sequence"/>
</dbReference>
<evidence type="ECO:0000256" key="1">
    <source>
        <dbReference type="ARBA" id="ARBA00006739"/>
    </source>
</evidence>
<dbReference type="AlphaFoldDB" id="A0A8J3DFY6"/>
<reference evidence="5" key="2">
    <citation type="submission" date="2020-09" db="EMBL/GenBank/DDBJ databases">
        <authorList>
            <person name="Sun Q."/>
            <person name="Kim S."/>
        </authorList>
    </citation>
    <scope>NUCLEOTIDE SEQUENCE</scope>
    <source>
        <strain evidence="5">KCTC 42097</strain>
    </source>
</reference>
<proteinExistence type="inferred from homology"/>
<dbReference type="PANTHER" id="PTHR43179:SF12">
    <property type="entry name" value="GALACTOFURANOSYLTRANSFERASE GLFT2"/>
    <property type="match status" value="1"/>
</dbReference>
<keyword evidence="3 5" id="KW-0808">Transferase</keyword>
<keyword evidence="6" id="KW-1185">Reference proteome</keyword>
<gene>
    <name evidence="5" type="ORF">GCM10010136_11780</name>
</gene>
<dbReference type="PANTHER" id="PTHR43179">
    <property type="entry name" value="RHAMNOSYLTRANSFERASE WBBL"/>
    <property type="match status" value="1"/>
</dbReference>
<dbReference type="EMBL" id="BMZO01000003">
    <property type="protein sequence ID" value="GHC67595.1"/>
    <property type="molecule type" value="Genomic_DNA"/>
</dbReference>
<evidence type="ECO:0000256" key="2">
    <source>
        <dbReference type="ARBA" id="ARBA00022676"/>
    </source>
</evidence>
<dbReference type="InterPro" id="IPR001173">
    <property type="entry name" value="Glyco_trans_2-like"/>
</dbReference>
<comment type="similarity">
    <text evidence="1">Belongs to the glycosyltransferase 2 family.</text>
</comment>
<comment type="caution">
    <text evidence="5">The sequence shown here is derived from an EMBL/GenBank/DDBJ whole genome shotgun (WGS) entry which is preliminary data.</text>
</comment>